<proteinExistence type="predicted"/>
<dbReference type="AlphaFoldDB" id="A0A645E9M8"/>
<protein>
    <submittedName>
        <fullName evidence="2">Uncharacterized protein</fullName>
    </submittedName>
</protein>
<gene>
    <name evidence="2" type="ORF">SDC9_145698</name>
</gene>
<evidence type="ECO:0000256" key="1">
    <source>
        <dbReference type="SAM" id="MobiDB-lite"/>
    </source>
</evidence>
<organism evidence="2">
    <name type="scientific">bioreactor metagenome</name>
    <dbReference type="NCBI Taxonomy" id="1076179"/>
    <lineage>
        <taxon>unclassified sequences</taxon>
        <taxon>metagenomes</taxon>
        <taxon>ecological metagenomes</taxon>
    </lineage>
</organism>
<feature type="region of interest" description="Disordered" evidence="1">
    <location>
        <begin position="195"/>
        <end position="214"/>
    </location>
</feature>
<accession>A0A645E9M8</accession>
<evidence type="ECO:0000313" key="2">
    <source>
        <dbReference type="EMBL" id="MPM98510.1"/>
    </source>
</evidence>
<reference evidence="2" key="1">
    <citation type="submission" date="2019-08" db="EMBL/GenBank/DDBJ databases">
        <authorList>
            <person name="Kucharzyk K."/>
            <person name="Murdoch R.W."/>
            <person name="Higgins S."/>
            <person name="Loffler F."/>
        </authorList>
    </citation>
    <scope>NUCLEOTIDE SEQUENCE</scope>
</reference>
<sequence length="275" mass="31191">MVTAQQAPCALDPDRIAGLPHVVAQEGEDHQHDETGKHRSHVVVDQLAHSQQPGQESRTEDRCQHMLAKQDGKAGHRQQQEGDRRPPVHEALEAGKALHLAPGRLVVQLHRALDQPEQQDGRRHHDQQHTAVLGDRPIAPLPPGVALALDQHTGFWSARHREMLLAGTHLAPHRRIVERLRLLARGLLRRSISRRMHRRKRRQHCRHPAQQCQPQRAAAPHEECLHGKPPHWMRLYSCWLRARFFTAFSQAALSPLKVGLSQGRASALPWYLPCS</sequence>
<dbReference type="EMBL" id="VSSQ01044667">
    <property type="protein sequence ID" value="MPM98510.1"/>
    <property type="molecule type" value="Genomic_DNA"/>
</dbReference>
<feature type="compositionally biased region" description="Basic residues" evidence="1">
    <location>
        <begin position="195"/>
        <end position="207"/>
    </location>
</feature>
<name>A0A645E9M8_9ZZZZ</name>
<comment type="caution">
    <text evidence="2">The sequence shown here is derived from an EMBL/GenBank/DDBJ whole genome shotgun (WGS) entry which is preliminary data.</text>
</comment>